<keyword evidence="4" id="KW-0548">Nucleotidyltransferase</keyword>
<dbReference type="Proteomes" id="UP001495147">
    <property type="component" value="Unassembled WGS sequence"/>
</dbReference>
<evidence type="ECO:0000313" key="5">
    <source>
        <dbReference type="Proteomes" id="UP001495147"/>
    </source>
</evidence>
<feature type="transmembrane region" description="Helical" evidence="1">
    <location>
        <begin position="12"/>
        <end position="34"/>
    </location>
</feature>
<name>A0ABV0G117_9BURK</name>
<dbReference type="InterPro" id="IPR043128">
    <property type="entry name" value="Rev_trsase/Diguanyl_cyclase"/>
</dbReference>
<feature type="domain" description="HAMP" evidence="2">
    <location>
        <begin position="364"/>
        <end position="416"/>
    </location>
</feature>
<dbReference type="InterPro" id="IPR052163">
    <property type="entry name" value="DGC-Regulatory_Protein"/>
</dbReference>
<evidence type="ECO:0000259" key="2">
    <source>
        <dbReference type="PROSITE" id="PS50885"/>
    </source>
</evidence>
<dbReference type="CDD" id="cd06225">
    <property type="entry name" value="HAMP"/>
    <property type="match status" value="1"/>
</dbReference>
<reference evidence="4 5" key="1">
    <citation type="submission" date="2024-05" db="EMBL/GenBank/DDBJ databases">
        <title>Roseateles sp. DJS-2-20 16S ribosomal RNA gene Genome sequencing and assembly.</title>
        <authorList>
            <person name="Woo H."/>
        </authorList>
    </citation>
    <scope>NUCLEOTIDE SEQUENCE [LARGE SCALE GENOMIC DNA]</scope>
    <source>
        <strain evidence="4 5">DJS-2-20</strain>
    </source>
</reference>
<comment type="caution">
    <text evidence="4">The sequence shown here is derived from an EMBL/GenBank/DDBJ whole genome shotgun (WGS) entry which is preliminary data.</text>
</comment>
<dbReference type="SUPFAM" id="SSF158472">
    <property type="entry name" value="HAMP domain-like"/>
    <property type="match status" value="1"/>
</dbReference>
<dbReference type="PANTHER" id="PTHR46663:SF2">
    <property type="entry name" value="GGDEF DOMAIN-CONTAINING PROTEIN"/>
    <property type="match status" value="1"/>
</dbReference>
<sequence>MFTRHGMTLRALLTIPYLGLVLGLAAVIGALSYASGREAVNTLSAKLLTDTVLRIEQAIAKHVSGSEAVLEAAFPTGMTAPPDIEADLPQLRTRFWLATSVHRDPNNYAYFGDRHGRFFGLWRYSASEAELRLRLKGEGARAIRRFEGINGALAAPTTESRIYDPRERLWFKAGQSQANAWTAVYIDFKTEELVCTRAKRVLGTEGQFEGVVATDLSLLQINQFLQKLSISQRGLAMVVEPNGDLIGVSRGPNLKPGAEGRPTRLNAAESADALVRATYARTQALLAQGGADGPRTATLTDENGDAVEMGFARISDDAGLDWIVMVAVPRDDFLHSITRNFFITLAVALLFAAGTTVIGLSVLSTVRHQLLKFAEAARRIGDGDMSTPLAVERRDELGELARSFATMQTRLLTDTLTGLANRDALLRRIEERVSHQRRRQDARPFALLFIDLNEFKSINDRLGHDVGDRVLQEFATRLHATVRQQDLVARYAGDEFVVLIDSVDSRREAESLRDQLRRLLEQPLQALANIEGAPDNAGGAVGLALFPEDGQDCDTLLKRADADMYVEKTRY</sequence>
<dbReference type="NCBIfam" id="TIGR00254">
    <property type="entry name" value="GGDEF"/>
    <property type="match status" value="1"/>
</dbReference>
<keyword evidence="1" id="KW-0812">Transmembrane</keyword>
<dbReference type="Gene3D" id="3.30.450.20">
    <property type="entry name" value="PAS domain"/>
    <property type="match status" value="1"/>
</dbReference>
<protein>
    <submittedName>
        <fullName evidence="4">Diguanylate cyclase</fullName>
        <ecNumber evidence="4">2.7.7.65</ecNumber>
    </submittedName>
</protein>
<accession>A0ABV0G117</accession>
<dbReference type="InterPro" id="IPR003660">
    <property type="entry name" value="HAMP_dom"/>
</dbReference>
<keyword evidence="4" id="KW-0808">Transferase</keyword>
<evidence type="ECO:0000313" key="4">
    <source>
        <dbReference type="EMBL" id="MEO3691400.1"/>
    </source>
</evidence>
<dbReference type="Gene3D" id="6.10.340.10">
    <property type="match status" value="1"/>
</dbReference>
<dbReference type="PANTHER" id="PTHR46663">
    <property type="entry name" value="DIGUANYLATE CYCLASE DGCT-RELATED"/>
    <property type="match status" value="1"/>
</dbReference>
<dbReference type="InterPro" id="IPR029787">
    <property type="entry name" value="Nucleotide_cyclase"/>
</dbReference>
<dbReference type="SUPFAM" id="SSF55073">
    <property type="entry name" value="Nucleotide cyclase"/>
    <property type="match status" value="1"/>
</dbReference>
<dbReference type="Gene3D" id="3.30.70.270">
    <property type="match status" value="1"/>
</dbReference>
<evidence type="ECO:0000259" key="3">
    <source>
        <dbReference type="PROSITE" id="PS50887"/>
    </source>
</evidence>
<dbReference type="PROSITE" id="PS50885">
    <property type="entry name" value="HAMP"/>
    <property type="match status" value="1"/>
</dbReference>
<dbReference type="PROSITE" id="PS50887">
    <property type="entry name" value="GGDEF"/>
    <property type="match status" value="1"/>
</dbReference>
<keyword evidence="5" id="KW-1185">Reference proteome</keyword>
<dbReference type="InterPro" id="IPR000160">
    <property type="entry name" value="GGDEF_dom"/>
</dbReference>
<proteinExistence type="predicted"/>
<dbReference type="EMBL" id="JBDPZD010000002">
    <property type="protein sequence ID" value="MEO3691400.1"/>
    <property type="molecule type" value="Genomic_DNA"/>
</dbReference>
<keyword evidence="1" id="KW-0472">Membrane</keyword>
<dbReference type="Pfam" id="PF00672">
    <property type="entry name" value="HAMP"/>
    <property type="match status" value="1"/>
</dbReference>
<feature type="domain" description="GGDEF" evidence="3">
    <location>
        <begin position="443"/>
        <end position="571"/>
    </location>
</feature>
<dbReference type="GO" id="GO:0052621">
    <property type="term" value="F:diguanylate cyclase activity"/>
    <property type="evidence" value="ECO:0007669"/>
    <property type="project" value="UniProtKB-EC"/>
</dbReference>
<dbReference type="CDD" id="cd01949">
    <property type="entry name" value="GGDEF"/>
    <property type="match status" value="1"/>
</dbReference>
<evidence type="ECO:0000256" key="1">
    <source>
        <dbReference type="SAM" id="Phobius"/>
    </source>
</evidence>
<gene>
    <name evidence="4" type="ORF">ABDJ85_07960</name>
</gene>
<dbReference type="SMART" id="SM00304">
    <property type="entry name" value="HAMP"/>
    <property type="match status" value="1"/>
</dbReference>
<dbReference type="SMART" id="SM00267">
    <property type="entry name" value="GGDEF"/>
    <property type="match status" value="1"/>
</dbReference>
<dbReference type="Pfam" id="PF00990">
    <property type="entry name" value="GGDEF"/>
    <property type="match status" value="1"/>
</dbReference>
<feature type="transmembrane region" description="Helical" evidence="1">
    <location>
        <begin position="341"/>
        <end position="363"/>
    </location>
</feature>
<dbReference type="RefSeq" id="WP_347704224.1">
    <property type="nucleotide sequence ID" value="NZ_JBDPZD010000002.1"/>
</dbReference>
<organism evidence="4 5">
    <name type="scientific">Roseateles paludis</name>
    <dbReference type="NCBI Taxonomy" id="3145238"/>
    <lineage>
        <taxon>Bacteria</taxon>
        <taxon>Pseudomonadati</taxon>
        <taxon>Pseudomonadota</taxon>
        <taxon>Betaproteobacteria</taxon>
        <taxon>Burkholderiales</taxon>
        <taxon>Sphaerotilaceae</taxon>
        <taxon>Roseateles</taxon>
    </lineage>
</organism>
<keyword evidence="1" id="KW-1133">Transmembrane helix</keyword>
<dbReference type="EC" id="2.7.7.65" evidence="4"/>